<dbReference type="EnsemblMetazoa" id="XM_028658992.1">
    <property type="protein sequence ID" value="XP_028514793.1"/>
    <property type="gene ID" value="LOC110238797"/>
</dbReference>
<dbReference type="AlphaFoldDB" id="A0A913YIF0"/>
<organism evidence="2 3">
    <name type="scientific">Exaiptasia diaphana</name>
    <name type="common">Tropical sea anemone</name>
    <name type="synonym">Aiptasia pulchella</name>
    <dbReference type="NCBI Taxonomy" id="2652724"/>
    <lineage>
        <taxon>Eukaryota</taxon>
        <taxon>Metazoa</taxon>
        <taxon>Cnidaria</taxon>
        <taxon>Anthozoa</taxon>
        <taxon>Hexacorallia</taxon>
        <taxon>Actiniaria</taxon>
        <taxon>Aiptasiidae</taxon>
        <taxon>Exaiptasia</taxon>
    </lineage>
</organism>
<evidence type="ECO:0000256" key="1">
    <source>
        <dbReference type="SAM" id="MobiDB-lite"/>
    </source>
</evidence>
<reference evidence="2" key="1">
    <citation type="submission" date="2022-11" db="UniProtKB">
        <authorList>
            <consortium name="EnsemblMetazoa"/>
        </authorList>
    </citation>
    <scope>IDENTIFICATION</scope>
</reference>
<accession>A0A913YIF0</accession>
<dbReference type="InterPro" id="IPR029309">
    <property type="entry name" value="CaRF"/>
</dbReference>
<name>A0A913YIF0_EXADI</name>
<dbReference type="Proteomes" id="UP000887567">
    <property type="component" value="Unplaced"/>
</dbReference>
<dbReference type="Pfam" id="PF15299">
    <property type="entry name" value="ALS2CR8"/>
    <property type="match status" value="1"/>
</dbReference>
<proteinExistence type="predicted"/>
<dbReference type="PANTHER" id="PTHR47456">
    <property type="entry name" value="PHD-TYPE DOMAIN-CONTAINING PROTEIN"/>
    <property type="match status" value="1"/>
</dbReference>
<dbReference type="GO" id="GO:0003700">
    <property type="term" value="F:DNA-binding transcription factor activity"/>
    <property type="evidence" value="ECO:0007669"/>
    <property type="project" value="InterPro"/>
</dbReference>
<sequence length="410" mass="47772">MASGNNKKNIEERLTNVFSKHLKEFCLENINYATGYIDGEENLNSFLKEFEAVAHISYSTVKSEKRTEKSKRYTSQGKLRWESKAGVKIPYSGIPFILEGQRVLECVYGKRKQKKRTHDEINDHPEAKKKRFHLQDTKKHGCQAKVTIREVSMFVDYDISSKSQGMSGCMVERQLKPNTLQKIREKLVDDQQSISVLKRFYIEAPRSNAHNNHSMDETISVENSIHPELIEKITEYVKSGLTNPYDLQNLLKSYVEKTMFHGLTDPPSILNSQFYPSIKCISNHIYKIGYQLKLSKLDQVYLDKKIKEWSKEDGSRKFFLRMFKDTQEATYKDQLLYVHQEKWQRDLLLKYGGEICLLDATYKTTKYAVPLFFLCVKTNSGYAVVGKLLIYTNSCRNFINVLYLNYNVQT</sequence>
<protein>
    <recommendedName>
        <fullName evidence="4">MULE transposase domain-containing protein</fullName>
    </recommendedName>
</protein>
<keyword evidence="3" id="KW-1185">Reference proteome</keyword>
<feature type="compositionally biased region" description="Basic and acidic residues" evidence="1">
    <location>
        <begin position="117"/>
        <end position="126"/>
    </location>
</feature>
<dbReference type="PANTHER" id="PTHR47456:SF1">
    <property type="entry name" value="PHD-TYPE DOMAIN-CONTAINING PROTEIN"/>
    <property type="match status" value="1"/>
</dbReference>
<dbReference type="OMA" id="HINRATI"/>
<feature type="region of interest" description="Disordered" evidence="1">
    <location>
        <begin position="115"/>
        <end position="135"/>
    </location>
</feature>
<evidence type="ECO:0000313" key="2">
    <source>
        <dbReference type="EnsemblMetazoa" id="XP_028514793.1"/>
    </source>
</evidence>
<dbReference type="KEGG" id="epa:110238797"/>
<dbReference type="GeneID" id="110238797"/>
<evidence type="ECO:0000313" key="3">
    <source>
        <dbReference type="Proteomes" id="UP000887567"/>
    </source>
</evidence>
<evidence type="ECO:0008006" key="4">
    <source>
        <dbReference type="Google" id="ProtNLM"/>
    </source>
</evidence>
<dbReference type="OrthoDB" id="6142716at2759"/>
<dbReference type="RefSeq" id="XP_028514793.1">
    <property type="nucleotide sequence ID" value="XM_028658992.1"/>
</dbReference>